<gene>
    <name evidence="1" type="ORF">S12H4_00534</name>
</gene>
<dbReference type="EMBL" id="BARW01000066">
    <property type="protein sequence ID" value="GAI69332.1"/>
    <property type="molecule type" value="Genomic_DNA"/>
</dbReference>
<name>X1QLE8_9ZZZZ</name>
<proteinExistence type="predicted"/>
<reference evidence="1" key="1">
    <citation type="journal article" date="2014" name="Front. Microbiol.">
        <title>High frequency of phylogenetically diverse reductive dehalogenase-homologous genes in deep subseafloor sedimentary metagenomes.</title>
        <authorList>
            <person name="Kawai M."/>
            <person name="Futagami T."/>
            <person name="Toyoda A."/>
            <person name="Takaki Y."/>
            <person name="Nishi S."/>
            <person name="Hori S."/>
            <person name="Arai W."/>
            <person name="Tsubouchi T."/>
            <person name="Morono Y."/>
            <person name="Uchiyama I."/>
            <person name="Ito T."/>
            <person name="Fujiyama A."/>
            <person name="Inagaki F."/>
            <person name="Takami H."/>
        </authorList>
    </citation>
    <scope>NUCLEOTIDE SEQUENCE</scope>
    <source>
        <strain evidence="1">Expedition CK06-06</strain>
    </source>
</reference>
<protein>
    <submittedName>
        <fullName evidence="1">Uncharacterized protein</fullName>
    </submittedName>
</protein>
<sequence length="148" mass="17868">MVISKKRKKKNKFEGQFAGVEFKLMESEAFKDIRVHGKWLYIEFKHRFYGDNRKNIIFTYQEARKIMSESAFIKGRNQLIERGFIDVIQRGGLEKQPTIYGLSDRWKKFGTKDFIKIDIKKIFPRIFKKRFKKGHKFLGNRYKKEGYL</sequence>
<evidence type="ECO:0000313" key="1">
    <source>
        <dbReference type="EMBL" id="GAI69332.1"/>
    </source>
</evidence>
<dbReference type="AlphaFoldDB" id="X1QLE8"/>
<accession>X1QLE8</accession>
<comment type="caution">
    <text evidence="1">The sequence shown here is derived from an EMBL/GenBank/DDBJ whole genome shotgun (WGS) entry which is preliminary data.</text>
</comment>
<organism evidence="1">
    <name type="scientific">marine sediment metagenome</name>
    <dbReference type="NCBI Taxonomy" id="412755"/>
    <lineage>
        <taxon>unclassified sequences</taxon>
        <taxon>metagenomes</taxon>
        <taxon>ecological metagenomes</taxon>
    </lineage>
</organism>